<gene>
    <name evidence="2" type="ORF">TH30_12995</name>
</gene>
<keyword evidence="1" id="KW-0812">Transmembrane</keyword>
<name>A0A367WVS1_9PROT</name>
<accession>A0A367WVS1</accession>
<protein>
    <recommendedName>
        <fullName evidence="4">Glycerophosphoryl diester phosphodiesterase membrane domain-containing protein</fullName>
    </recommendedName>
</protein>
<feature type="transmembrane region" description="Helical" evidence="1">
    <location>
        <begin position="59"/>
        <end position="85"/>
    </location>
</feature>
<feature type="transmembrane region" description="Helical" evidence="1">
    <location>
        <begin position="106"/>
        <end position="131"/>
    </location>
</feature>
<evidence type="ECO:0008006" key="4">
    <source>
        <dbReference type="Google" id="ProtNLM"/>
    </source>
</evidence>
<comment type="caution">
    <text evidence="2">The sequence shown here is derived from an EMBL/GenBank/DDBJ whole genome shotgun (WGS) entry which is preliminary data.</text>
</comment>
<sequence>MGAKITAHNDFKAWILQDAWDVFWQCRSVIAAALLWMVLFAAFDAILPRSGVLGPDGAISVWGGIWFVARFLIDAVAVVSVAFCAHVSVLTRLAGWSAFSIIDRRAAGMFFAGMMLLALLMAVMILIYQLFLVPDILRLLVGNDDAEANTGLGIGVVVVMAFLCLVAVAATWGGAVICGADPSLVATWSRGKATFRFVLWRMIAVFLVLPVIAALFIPVTGQVVAIVQAIGIPADTGLLVISAIFNGATTCFVIVLLSVIFSRAFIISLKS</sequence>
<dbReference type="AlphaFoldDB" id="A0A367WVS1"/>
<dbReference type="RefSeq" id="WP_114098433.1">
    <property type="nucleotide sequence ID" value="NZ_JPWI01000007.1"/>
</dbReference>
<evidence type="ECO:0000313" key="3">
    <source>
        <dbReference type="Proteomes" id="UP000252255"/>
    </source>
</evidence>
<dbReference type="Proteomes" id="UP000252255">
    <property type="component" value="Unassembled WGS sequence"/>
</dbReference>
<evidence type="ECO:0000313" key="2">
    <source>
        <dbReference type="EMBL" id="RCK45488.1"/>
    </source>
</evidence>
<dbReference type="OrthoDB" id="9833464at2"/>
<keyword evidence="1" id="KW-1133">Transmembrane helix</keyword>
<feature type="transmembrane region" description="Helical" evidence="1">
    <location>
        <begin position="29"/>
        <end position="47"/>
    </location>
</feature>
<dbReference type="EMBL" id="JPWI01000007">
    <property type="protein sequence ID" value="RCK45488.1"/>
    <property type="molecule type" value="Genomic_DNA"/>
</dbReference>
<reference evidence="2 3" key="1">
    <citation type="submission" date="2014-07" db="EMBL/GenBank/DDBJ databases">
        <title>Draft genome sequence of Thalassospira profundimaris PR54-5.</title>
        <authorList>
            <person name="Lai Q."/>
            <person name="Shao Z."/>
        </authorList>
    </citation>
    <scope>NUCLEOTIDE SEQUENCE [LARGE SCALE GENOMIC DNA]</scope>
    <source>
        <strain evidence="2 3">PR54-5</strain>
    </source>
</reference>
<evidence type="ECO:0000256" key="1">
    <source>
        <dbReference type="SAM" id="Phobius"/>
    </source>
</evidence>
<organism evidence="2 3">
    <name type="scientific">Thalassospira profundimaris</name>
    <dbReference type="NCBI Taxonomy" id="502049"/>
    <lineage>
        <taxon>Bacteria</taxon>
        <taxon>Pseudomonadati</taxon>
        <taxon>Pseudomonadota</taxon>
        <taxon>Alphaproteobacteria</taxon>
        <taxon>Rhodospirillales</taxon>
        <taxon>Thalassospiraceae</taxon>
        <taxon>Thalassospira</taxon>
    </lineage>
</organism>
<feature type="transmembrane region" description="Helical" evidence="1">
    <location>
        <begin position="151"/>
        <end position="177"/>
    </location>
</feature>
<proteinExistence type="predicted"/>
<keyword evidence="1" id="KW-0472">Membrane</keyword>
<feature type="transmembrane region" description="Helical" evidence="1">
    <location>
        <begin position="198"/>
        <end position="217"/>
    </location>
</feature>
<feature type="transmembrane region" description="Helical" evidence="1">
    <location>
        <begin position="237"/>
        <end position="261"/>
    </location>
</feature>